<dbReference type="InterPro" id="IPR050204">
    <property type="entry name" value="AraC_XylS_family_regulators"/>
</dbReference>
<proteinExistence type="predicted"/>
<feature type="domain" description="HTH araC/xylS-type" evidence="4">
    <location>
        <begin position="175"/>
        <end position="273"/>
    </location>
</feature>
<dbReference type="Proteomes" id="UP000249046">
    <property type="component" value="Unassembled WGS sequence"/>
</dbReference>
<dbReference type="SMART" id="SM00342">
    <property type="entry name" value="HTH_ARAC"/>
    <property type="match status" value="1"/>
</dbReference>
<dbReference type="Pfam" id="PF12833">
    <property type="entry name" value="HTH_18"/>
    <property type="match status" value="1"/>
</dbReference>
<gene>
    <name evidence="5" type="ORF">DI564_10105</name>
</gene>
<dbReference type="InterPro" id="IPR018062">
    <property type="entry name" value="HTH_AraC-typ_CS"/>
</dbReference>
<organism evidence="5 6">
    <name type="scientific">Rhodanobacter denitrificans</name>
    <dbReference type="NCBI Taxonomy" id="666685"/>
    <lineage>
        <taxon>Bacteria</taxon>
        <taxon>Pseudomonadati</taxon>
        <taxon>Pseudomonadota</taxon>
        <taxon>Gammaproteobacteria</taxon>
        <taxon>Lysobacterales</taxon>
        <taxon>Rhodanobacteraceae</taxon>
        <taxon>Rhodanobacter</taxon>
    </lineage>
</organism>
<dbReference type="PANTHER" id="PTHR46796:SF7">
    <property type="entry name" value="ARAC FAMILY TRANSCRIPTIONAL REGULATOR"/>
    <property type="match status" value="1"/>
</dbReference>
<dbReference type="EMBL" id="QFPO01000007">
    <property type="protein sequence ID" value="PZQ14841.1"/>
    <property type="molecule type" value="Genomic_DNA"/>
</dbReference>
<keyword evidence="1" id="KW-0805">Transcription regulation</keyword>
<dbReference type="Gene3D" id="1.10.10.60">
    <property type="entry name" value="Homeodomain-like"/>
    <property type="match status" value="2"/>
</dbReference>
<evidence type="ECO:0000313" key="5">
    <source>
        <dbReference type="EMBL" id="PZQ14841.1"/>
    </source>
</evidence>
<evidence type="ECO:0000256" key="2">
    <source>
        <dbReference type="ARBA" id="ARBA00023125"/>
    </source>
</evidence>
<dbReference type="GO" id="GO:0003700">
    <property type="term" value="F:DNA-binding transcription factor activity"/>
    <property type="evidence" value="ECO:0007669"/>
    <property type="project" value="InterPro"/>
</dbReference>
<evidence type="ECO:0000259" key="4">
    <source>
        <dbReference type="PROSITE" id="PS01124"/>
    </source>
</evidence>
<evidence type="ECO:0000256" key="1">
    <source>
        <dbReference type="ARBA" id="ARBA00023015"/>
    </source>
</evidence>
<sequence length="317" mass="34340">MFASQWVPAAQARPAATATLQCRHVAGPGDWVGGPGWVLVACFEGSAEIRTAEGQWPLSAGEVQVVEGPVVVCAGRSAGSAWGVVAGSPAEWSWALGELGLPPARRFVPTGDYRLSPDQLGRLRAACRLGDHAPAWRIFETLGDPTRWSAGLIEQIGRCPGRSVSQRRRVHARLQRARNLLRARCSQGRHTRQAAALVGYTVGHFQRIFHRVFGETVQGFVLGRRLELARQLLEGTRLSIGDVGLSAGFESRWAFARQFRQRYGVTAGVFRRQAALDPARGLSAQRPLPTPAHAAPRPATFVPNVIAYPDAVRLPAA</sequence>
<evidence type="ECO:0000313" key="6">
    <source>
        <dbReference type="Proteomes" id="UP000249046"/>
    </source>
</evidence>
<accession>A0A2W5KD97</accession>
<protein>
    <recommendedName>
        <fullName evidence="4">HTH araC/xylS-type domain-containing protein</fullName>
    </recommendedName>
</protein>
<dbReference type="PANTHER" id="PTHR46796">
    <property type="entry name" value="HTH-TYPE TRANSCRIPTIONAL ACTIVATOR RHAS-RELATED"/>
    <property type="match status" value="1"/>
</dbReference>
<evidence type="ECO:0000256" key="3">
    <source>
        <dbReference type="ARBA" id="ARBA00023163"/>
    </source>
</evidence>
<dbReference type="AlphaFoldDB" id="A0A2W5KD97"/>
<dbReference type="PROSITE" id="PS00041">
    <property type="entry name" value="HTH_ARAC_FAMILY_1"/>
    <property type="match status" value="1"/>
</dbReference>
<keyword evidence="3" id="KW-0804">Transcription</keyword>
<dbReference type="SUPFAM" id="SSF46689">
    <property type="entry name" value="Homeodomain-like"/>
    <property type="match status" value="2"/>
</dbReference>
<comment type="caution">
    <text evidence="5">The sequence shown here is derived from an EMBL/GenBank/DDBJ whole genome shotgun (WGS) entry which is preliminary data.</text>
</comment>
<reference evidence="5 6" key="1">
    <citation type="submission" date="2017-08" db="EMBL/GenBank/DDBJ databases">
        <title>Infants hospitalized years apart are colonized by the same room-sourced microbial strains.</title>
        <authorList>
            <person name="Brooks B."/>
            <person name="Olm M.R."/>
            <person name="Firek B.A."/>
            <person name="Baker R."/>
            <person name="Thomas B.C."/>
            <person name="Morowitz M.J."/>
            <person name="Banfield J.F."/>
        </authorList>
    </citation>
    <scope>NUCLEOTIDE SEQUENCE [LARGE SCALE GENOMIC DNA]</scope>
    <source>
        <strain evidence="5">S2_005_003_R2_42</strain>
    </source>
</reference>
<dbReference type="InterPro" id="IPR009057">
    <property type="entry name" value="Homeodomain-like_sf"/>
</dbReference>
<dbReference type="GO" id="GO:0043565">
    <property type="term" value="F:sequence-specific DNA binding"/>
    <property type="evidence" value="ECO:0007669"/>
    <property type="project" value="InterPro"/>
</dbReference>
<name>A0A2W5KD97_9GAMM</name>
<dbReference type="InterPro" id="IPR018060">
    <property type="entry name" value="HTH_AraC"/>
</dbReference>
<keyword evidence="2" id="KW-0238">DNA-binding</keyword>
<dbReference type="PROSITE" id="PS01124">
    <property type="entry name" value="HTH_ARAC_FAMILY_2"/>
    <property type="match status" value="1"/>
</dbReference>